<organism evidence="2 3">
    <name type="scientific">Staphylococcus pseudintermedius</name>
    <dbReference type="NCBI Taxonomy" id="283734"/>
    <lineage>
        <taxon>Bacteria</taxon>
        <taxon>Bacillati</taxon>
        <taxon>Bacillota</taxon>
        <taxon>Bacilli</taxon>
        <taxon>Bacillales</taxon>
        <taxon>Staphylococcaceae</taxon>
        <taxon>Staphylococcus</taxon>
        <taxon>Staphylococcus intermedius group</taxon>
    </lineage>
</organism>
<gene>
    <name evidence="2" type="ORF">DV961_14230</name>
</gene>
<proteinExistence type="predicted"/>
<keyword evidence="1" id="KW-1133">Transmembrane helix</keyword>
<keyword evidence="1" id="KW-0472">Membrane</keyword>
<dbReference type="EMBL" id="QQPC01000332">
    <property type="protein sequence ID" value="REA79439.1"/>
    <property type="molecule type" value="Genomic_DNA"/>
</dbReference>
<feature type="non-terminal residue" evidence="2">
    <location>
        <position position="41"/>
    </location>
</feature>
<protein>
    <submittedName>
        <fullName evidence="2">MFS transporter</fullName>
    </submittedName>
</protein>
<evidence type="ECO:0000313" key="2">
    <source>
        <dbReference type="EMBL" id="REA79439.1"/>
    </source>
</evidence>
<feature type="transmembrane region" description="Helical" evidence="1">
    <location>
        <begin position="6"/>
        <end position="30"/>
    </location>
</feature>
<comment type="caution">
    <text evidence="2">The sequence shown here is derived from an EMBL/GenBank/DDBJ whole genome shotgun (WGS) entry which is preliminary data.</text>
</comment>
<keyword evidence="1" id="KW-0812">Transmembrane</keyword>
<accession>A0A3D8YIW2</accession>
<reference evidence="3" key="1">
    <citation type="journal article" date="2018" name="Vet. Microbiol.">
        <title>Molecular epidemiology of methicillin-resistant staphylococci amongst veterinary personnel, personnel-owned pets, patients and the hospital environment of two companion animal veterinary hospitals.</title>
        <authorList>
            <person name="Worthing K.A."/>
            <person name="Brown J."/>
            <person name="Gerber L."/>
            <person name="Abraham S."/>
            <person name="Trott D."/>
            <person name="Norris J.M."/>
        </authorList>
    </citation>
    <scope>NUCLEOTIDE SEQUENCE [LARGE SCALE GENOMIC DNA]</scope>
    <source>
        <strain evidence="3">ST496-2</strain>
    </source>
</reference>
<dbReference type="Proteomes" id="UP000256409">
    <property type="component" value="Unassembled WGS sequence"/>
</dbReference>
<dbReference type="AlphaFoldDB" id="A0A3D8YIW2"/>
<sequence length="41" mass="4379">MNKSIILISVEAISIFFSSNITFACGCYVLKISQSGSTFGT</sequence>
<dbReference type="PROSITE" id="PS51257">
    <property type="entry name" value="PROKAR_LIPOPROTEIN"/>
    <property type="match status" value="1"/>
</dbReference>
<evidence type="ECO:0000313" key="3">
    <source>
        <dbReference type="Proteomes" id="UP000256409"/>
    </source>
</evidence>
<name>A0A3D8YIW2_STAPS</name>
<evidence type="ECO:0000256" key="1">
    <source>
        <dbReference type="SAM" id="Phobius"/>
    </source>
</evidence>